<comment type="subcellular location">
    <subcellularLocation>
        <location evidence="1">Membrane</location>
        <topology evidence="1">Multi-pass membrane protein</topology>
    </subcellularLocation>
</comment>
<evidence type="ECO:0000256" key="3">
    <source>
        <dbReference type="ARBA" id="ARBA00022989"/>
    </source>
</evidence>
<keyword evidence="3 6" id="KW-1133">Transmembrane helix</keyword>
<evidence type="ECO:0000313" key="10">
    <source>
        <dbReference type="Proteomes" id="UP000078200"/>
    </source>
</evidence>
<keyword evidence="2 6" id="KW-0812">Transmembrane</keyword>
<evidence type="ECO:0000256" key="1">
    <source>
        <dbReference type="ARBA" id="ARBA00004141"/>
    </source>
</evidence>
<feature type="region of interest" description="Disordered" evidence="5">
    <location>
        <begin position="431"/>
        <end position="450"/>
    </location>
</feature>
<feature type="region of interest" description="Disordered" evidence="5">
    <location>
        <begin position="721"/>
        <end position="741"/>
    </location>
</feature>
<accession>A0A1A9V515</accession>
<dbReference type="PANTHER" id="PTHR21041">
    <property type="entry name" value="DENDRITIC CELL-SPECIFIC TRANSMEMBRANE PROTEIN"/>
    <property type="match status" value="1"/>
</dbReference>
<feature type="domain" description="E3 ubiquitin-protein ligase DCST1-like C-terminal" evidence="8">
    <location>
        <begin position="1070"/>
        <end position="1103"/>
    </location>
</feature>
<dbReference type="GO" id="GO:0016020">
    <property type="term" value="C:membrane"/>
    <property type="evidence" value="ECO:0007669"/>
    <property type="project" value="UniProtKB-SubCell"/>
</dbReference>
<dbReference type="InterPro" id="IPR012858">
    <property type="entry name" value="DC_STAMP-like"/>
</dbReference>
<dbReference type="VEuPathDB" id="VectorBase:GAUT026138"/>
<evidence type="ECO:0000256" key="2">
    <source>
        <dbReference type="ARBA" id="ARBA00022692"/>
    </source>
</evidence>
<reference evidence="9" key="1">
    <citation type="submission" date="2020-05" db="UniProtKB">
        <authorList>
            <consortium name="EnsemblMetazoa"/>
        </authorList>
    </citation>
    <scope>IDENTIFICATION</scope>
    <source>
        <strain evidence="9">TTRI</strain>
    </source>
</reference>
<sequence>MFNSIANKFREYLKRRYRPLYCIWYGQRKDTWRKTRFAINSLAGILIAWIICKLVLISFSFSKENEERILWLSMGIVGLGFVFTDGVKCITLLVFVALVGKSGRSYLRALCFAYVIAGPIENLASNVGEVVRVFSCSTILTYNLTRTRLDLMTKPFQRTVYHMKDDIKEVQNTFNDLRNVTNVVHQEIMGEDPVTTMPPLLPISIAYVNQTSSTTQFSKLLFTTSAPISIGLENESSGKNFSAIDTAFYTTPDSLNDTILFPATTSNPVQFTLVPPPANESDPYSDLTAIIAGLHSTMKPMNTSVPASTMDSMPIESSSFHSSARPTNIPATSNDTSSKPQYSSISEPNKCNSPTSNCDGLKPIDTAPYLKLGKILKSGKFSFIPQKNNYAQYFPKPLKNKLKPFHKASITVKPTRFSTIFKGHDHAPPSLKVNKFSSNEENRRKPEEKITTESILAADTIYSQKPFLSVVNKGNDVDSFLNPTQFPLFLTEDNNKIKSSFTTSKDLPFSSLPKIADDLDSFLSPTQFPFFLLKDKPPTKQVNVPDTTAQPNIISSILKKNDDRDQLGIPNQFHMFPIKCNLPEEEADVPDIRDDKISKPLNFFSPPRTNDGGDFLANPMRFPLFLIKNKLLKKMERDPIMNAGTTTRQITYFPVSKGNDDLDSFVNINQLTNDKAIEMKDPALSDHTTLKRRNSSSLTKNDDDFNEFLNPTQLSLFVTKKKTEKRSDSGRGALKPNHFFSNSRDGQGLKSFLNPTQYLPPLIISDTMSKHFVKRDVQPDADYSQEDDNFDGFSNTSQAPLFLMKEKVEEAGVDSIVSVGNKFFSLSKDESGVGFFSNRTEYLRTGFVDPDLLQHAEYTQKKYKNKMKKRCIQQLDNGKDRCRQAFANSLQKCRDKMPFILKTLLCWPFKADFICNINFLGNPNSICDPSDAIPNNFGEAYADLADTENKLYSNGSDVSVSYKVMSLESSPELQSAKETADAVMEEFNLKKRLFNAILRQLQRFLAFMILRVLWACVQYHNKYKKDVDFDNIYVTEYFKHVDDRRLKEGKNPLLPLKKVSNISVCPFIDKHDHSVIVCGNPQCAVCYCHECWSDMDRECLVCNGLISQDKALSVNTKRGDANEENGGGGGGFLSRSHMDMMLATFEIMDETLSVTFLRLFEIGGKIMTNRIL</sequence>
<dbReference type="InterPro" id="IPR058842">
    <property type="entry name" value="DCST1_C"/>
</dbReference>
<dbReference type="AlphaFoldDB" id="A0A1A9V515"/>
<name>A0A1A9V515_GLOAU</name>
<evidence type="ECO:0000313" key="9">
    <source>
        <dbReference type="EnsemblMetazoa" id="GAUT026138-PA"/>
    </source>
</evidence>
<evidence type="ECO:0000259" key="8">
    <source>
        <dbReference type="Pfam" id="PF26037"/>
    </source>
</evidence>
<dbReference type="STRING" id="7395.A0A1A9V515"/>
<feature type="transmembrane region" description="Helical" evidence="6">
    <location>
        <begin position="69"/>
        <end position="99"/>
    </location>
</feature>
<dbReference type="Pfam" id="PF07782">
    <property type="entry name" value="DC_STAMP"/>
    <property type="match status" value="1"/>
</dbReference>
<dbReference type="Pfam" id="PF26037">
    <property type="entry name" value="zf-RING_DCST1_C"/>
    <property type="match status" value="1"/>
</dbReference>
<feature type="compositionally biased region" description="Basic and acidic residues" evidence="5">
    <location>
        <begin position="438"/>
        <end position="450"/>
    </location>
</feature>
<dbReference type="Proteomes" id="UP000078200">
    <property type="component" value="Unassembled WGS sequence"/>
</dbReference>
<keyword evidence="10" id="KW-1185">Reference proteome</keyword>
<feature type="region of interest" description="Disordered" evidence="5">
    <location>
        <begin position="302"/>
        <end position="358"/>
    </location>
</feature>
<proteinExistence type="predicted"/>
<dbReference type="EnsemblMetazoa" id="GAUT026138-RA">
    <property type="protein sequence ID" value="GAUT026138-PA"/>
    <property type="gene ID" value="GAUT026138"/>
</dbReference>
<dbReference type="PANTHER" id="PTHR21041:SF17">
    <property type="entry name" value="E3 UBIQUITIN-PROTEIN LIGASE DCST1"/>
    <property type="match status" value="1"/>
</dbReference>
<evidence type="ECO:0000256" key="6">
    <source>
        <dbReference type="SAM" id="Phobius"/>
    </source>
</evidence>
<evidence type="ECO:0000256" key="4">
    <source>
        <dbReference type="ARBA" id="ARBA00023136"/>
    </source>
</evidence>
<feature type="transmembrane region" description="Helical" evidence="6">
    <location>
        <begin position="106"/>
        <end position="124"/>
    </location>
</feature>
<protein>
    <submittedName>
        <fullName evidence="9">Uncharacterized protein</fullName>
    </submittedName>
</protein>
<organism evidence="9 10">
    <name type="scientific">Glossina austeni</name>
    <name type="common">Savannah tsetse fly</name>
    <dbReference type="NCBI Taxonomy" id="7395"/>
    <lineage>
        <taxon>Eukaryota</taxon>
        <taxon>Metazoa</taxon>
        <taxon>Ecdysozoa</taxon>
        <taxon>Arthropoda</taxon>
        <taxon>Hexapoda</taxon>
        <taxon>Insecta</taxon>
        <taxon>Pterygota</taxon>
        <taxon>Neoptera</taxon>
        <taxon>Endopterygota</taxon>
        <taxon>Diptera</taxon>
        <taxon>Brachycera</taxon>
        <taxon>Muscomorpha</taxon>
        <taxon>Hippoboscoidea</taxon>
        <taxon>Glossinidae</taxon>
        <taxon>Glossina</taxon>
    </lineage>
</organism>
<keyword evidence="4 6" id="KW-0472">Membrane</keyword>
<evidence type="ECO:0000256" key="5">
    <source>
        <dbReference type="SAM" id="MobiDB-lite"/>
    </source>
</evidence>
<feature type="transmembrane region" description="Helical" evidence="6">
    <location>
        <begin position="37"/>
        <end position="57"/>
    </location>
</feature>
<dbReference type="InterPro" id="IPR051856">
    <property type="entry name" value="CSR-E3_Ligase_Protein"/>
</dbReference>
<feature type="domain" description="Dendritic cell-specific transmembrane protein-like" evidence="7">
    <location>
        <begin position="1029"/>
        <end position="1060"/>
    </location>
</feature>
<evidence type="ECO:0000259" key="7">
    <source>
        <dbReference type="Pfam" id="PF07782"/>
    </source>
</evidence>